<dbReference type="PRINTS" id="PR00837">
    <property type="entry name" value="V5TPXLIKE"/>
</dbReference>
<evidence type="ECO:0000259" key="1">
    <source>
        <dbReference type="Pfam" id="PF00188"/>
    </source>
</evidence>
<dbReference type="Pfam" id="PF00188">
    <property type="entry name" value="CAP"/>
    <property type="match status" value="1"/>
</dbReference>
<proteinExistence type="predicted"/>
<dbReference type="PANTHER" id="PTHR10334">
    <property type="entry name" value="CYSTEINE-RICH SECRETORY PROTEIN-RELATED"/>
    <property type="match status" value="1"/>
</dbReference>
<dbReference type="PROSITE" id="PS01009">
    <property type="entry name" value="CRISP_1"/>
    <property type="match status" value="1"/>
</dbReference>
<dbReference type="GO" id="GO:0005576">
    <property type="term" value="C:extracellular region"/>
    <property type="evidence" value="ECO:0007669"/>
    <property type="project" value="InterPro"/>
</dbReference>
<dbReference type="EMBL" id="ML992513">
    <property type="protein sequence ID" value="KAF2220137.1"/>
    <property type="molecule type" value="Genomic_DNA"/>
</dbReference>
<organism evidence="2 3">
    <name type="scientific">Elsinoe ampelina</name>
    <dbReference type="NCBI Taxonomy" id="302913"/>
    <lineage>
        <taxon>Eukaryota</taxon>
        <taxon>Fungi</taxon>
        <taxon>Dikarya</taxon>
        <taxon>Ascomycota</taxon>
        <taxon>Pezizomycotina</taxon>
        <taxon>Dothideomycetes</taxon>
        <taxon>Dothideomycetidae</taxon>
        <taxon>Myriangiales</taxon>
        <taxon>Elsinoaceae</taxon>
        <taxon>Elsinoe</taxon>
    </lineage>
</organism>
<dbReference type="InterPro" id="IPR001283">
    <property type="entry name" value="CRISP-related"/>
</dbReference>
<reference evidence="3" key="1">
    <citation type="journal article" date="2020" name="Stud. Mycol.">
        <title>101 Dothideomycetes genomes: A test case for predicting lifestyles and emergence of pathogens.</title>
        <authorList>
            <person name="Haridas S."/>
            <person name="Albert R."/>
            <person name="Binder M."/>
            <person name="Bloem J."/>
            <person name="LaButti K."/>
            <person name="Salamov A."/>
            <person name="Andreopoulos B."/>
            <person name="Baker S."/>
            <person name="Barry K."/>
            <person name="Bills G."/>
            <person name="Bluhm B."/>
            <person name="Cannon C."/>
            <person name="Castanera R."/>
            <person name="Culley D."/>
            <person name="Daum C."/>
            <person name="Ezra D."/>
            <person name="Gonzalez J."/>
            <person name="Henrissat B."/>
            <person name="Kuo A."/>
            <person name="Liang C."/>
            <person name="Lipzen A."/>
            <person name="Lutzoni F."/>
            <person name="Magnuson J."/>
            <person name="Mondo S."/>
            <person name="Nolan M."/>
            <person name="Ohm R."/>
            <person name="Pangilinan J."/>
            <person name="Park H.-J."/>
            <person name="Ramirez L."/>
            <person name="Alfaro M."/>
            <person name="Sun H."/>
            <person name="Tritt A."/>
            <person name="Yoshinaga Y."/>
            <person name="Zwiers L.-H."/>
            <person name="Turgeon B."/>
            <person name="Goodwin S."/>
            <person name="Spatafora J."/>
            <person name="Crous P."/>
            <person name="Grigoriev I."/>
        </authorList>
    </citation>
    <scope>NUCLEOTIDE SEQUENCE [LARGE SCALE GENOMIC DNA]</scope>
    <source>
        <strain evidence="3">CECT 20119</strain>
    </source>
</reference>
<dbReference type="AlphaFoldDB" id="A0A6A6G334"/>
<dbReference type="Proteomes" id="UP000799538">
    <property type="component" value="Unassembled WGS sequence"/>
</dbReference>
<dbReference type="InterPro" id="IPR035940">
    <property type="entry name" value="CAP_sf"/>
</dbReference>
<dbReference type="OrthoDB" id="337038at2759"/>
<evidence type="ECO:0000313" key="2">
    <source>
        <dbReference type="EMBL" id="KAF2220137.1"/>
    </source>
</evidence>
<dbReference type="Gene3D" id="3.40.33.10">
    <property type="entry name" value="CAP"/>
    <property type="match status" value="1"/>
</dbReference>
<name>A0A6A6G334_9PEZI</name>
<dbReference type="SUPFAM" id="SSF55797">
    <property type="entry name" value="PR-1-like"/>
    <property type="match status" value="1"/>
</dbReference>
<dbReference type="InterPro" id="IPR014044">
    <property type="entry name" value="CAP_dom"/>
</dbReference>
<accession>A0A6A6G334</accession>
<feature type="domain" description="SCP" evidence="1">
    <location>
        <begin position="6"/>
        <end position="46"/>
    </location>
</feature>
<protein>
    <recommendedName>
        <fullName evidence="1">SCP domain-containing protein</fullName>
    </recommendedName>
</protein>
<keyword evidence="3" id="KW-1185">Reference proteome</keyword>
<dbReference type="InterPro" id="IPR018244">
    <property type="entry name" value="Allrgn_V5/Tpx1_CS"/>
</dbReference>
<gene>
    <name evidence="2" type="ORF">BDZ85DRAFT_267238</name>
</gene>
<sequence>MSKFSQWGHFTQVVWKDSTKVGCATWRCKSVKDGAGNPMSSAYGGDVTYCNYQGPGNYGGEYANNVGRPTKTQNIAPTAGVDQKSIAKAYSAKTGQKWTV</sequence>
<evidence type="ECO:0000313" key="3">
    <source>
        <dbReference type="Proteomes" id="UP000799538"/>
    </source>
</evidence>